<evidence type="ECO:0000313" key="3">
    <source>
        <dbReference type="Proteomes" id="UP000615446"/>
    </source>
</evidence>
<organism evidence="2 3">
    <name type="scientific">Rhizophagus clarus</name>
    <dbReference type="NCBI Taxonomy" id="94130"/>
    <lineage>
        <taxon>Eukaryota</taxon>
        <taxon>Fungi</taxon>
        <taxon>Fungi incertae sedis</taxon>
        <taxon>Mucoromycota</taxon>
        <taxon>Glomeromycotina</taxon>
        <taxon>Glomeromycetes</taxon>
        <taxon>Glomerales</taxon>
        <taxon>Glomeraceae</taxon>
        <taxon>Rhizophagus</taxon>
    </lineage>
</organism>
<dbReference type="EMBL" id="BLAL01000288">
    <property type="protein sequence ID" value="GET00688.1"/>
    <property type="molecule type" value="Genomic_DNA"/>
</dbReference>
<dbReference type="Proteomes" id="UP000615446">
    <property type="component" value="Unassembled WGS sequence"/>
</dbReference>
<reference evidence="2" key="1">
    <citation type="submission" date="2019-10" db="EMBL/GenBank/DDBJ databases">
        <title>Conservation and host-specific expression of non-tandemly repeated heterogenous ribosome RNA gene in arbuscular mycorrhizal fungi.</title>
        <authorList>
            <person name="Maeda T."/>
            <person name="Kobayashi Y."/>
            <person name="Nakagawa T."/>
            <person name="Ezawa T."/>
            <person name="Yamaguchi K."/>
            <person name="Bino T."/>
            <person name="Nishimoto Y."/>
            <person name="Shigenobu S."/>
            <person name="Kawaguchi M."/>
        </authorList>
    </citation>
    <scope>NUCLEOTIDE SEQUENCE</scope>
    <source>
        <strain evidence="2">HR1</strain>
    </source>
</reference>
<protein>
    <submittedName>
        <fullName evidence="2">Uncharacterized protein</fullName>
    </submittedName>
</protein>
<proteinExistence type="predicted"/>
<name>A0A8H3R2R2_9GLOM</name>
<accession>A0A8H3R2R2</accession>
<evidence type="ECO:0000256" key="1">
    <source>
        <dbReference type="SAM" id="Coils"/>
    </source>
</evidence>
<keyword evidence="1" id="KW-0175">Coiled coil</keyword>
<dbReference type="AlphaFoldDB" id="A0A8H3R2R2"/>
<evidence type="ECO:0000313" key="2">
    <source>
        <dbReference type="EMBL" id="GET00688.1"/>
    </source>
</evidence>
<comment type="caution">
    <text evidence="2">The sequence shown here is derived from an EMBL/GenBank/DDBJ whole genome shotgun (WGS) entry which is preliminary data.</text>
</comment>
<gene>
    <name evidence="2" type="ORF">RCL2_002713300</name>
</gene>
<sequence length="148" mass="16929">MAYIPHTEPTGPPPAYLIAMNINQLLDTLRTNADTLLVDSQMTVGPNLININNDIKHIIRMIITHIIQVEDRANRVREELDTSTGLLRYLQEQNTATGREIHGIRQRLVVCQNERNGLLNERNGLLNERNRLLNERNNLVNANRGQAY</sequence>
<feature type="coiled-coil region" evidence="1">
    <location>
        <begin position="115"/>
        <end position="142"/>
    </location>
</feature>